<keyword evidence="11" id="KW-1185">Reference proteome</keyword>
<reference evidence="10" key="1">
    <citation type="journal article" date="2020" name="Stud. Mycol.">
        <title>101 Dothideomycetes genomes: a test case for predicting lifestyles and emergence of pathogens.</title>
        <authorList>
            <person name="Haridas S."/>
            <person name="Albert R."/>
            <person name="Binder M."/>
            <person name="Bloem J."/>
            <person name="Labutti K."/>
            <person name="Salamov A."/>
            <person name="Andreopoulos B."/>
            <person name="Baker S."/>
            <person name="Barry K."/>
            <person name="Bills G."/>
            <person name="Bluhm B."/>
            <person name="Cannon C."/>
            <person name="Castanera R."/>
            <person name="Culley D."/>
            <person name="Daum C."/>
            <person name="Ezra D."/>
            <person name="Gonzalez J."/>
            <person name="Henrissat B."/>
            <person name="Kuo A."/>
            <person name="Liang C."/>
            <person name="Lipzen A."/>
            <person name="Lutzoni F."/>
            <person name="Magnuson J."/>
            <person name="Mondo S."/>
            <person name="Nolan M."/>
            <person name="Ohm R."/>
            <person name="Pangilinan J."/>
            <person name="Park H.-J."/>
            <person name="Ramirez L."/>
            <person name="Alfaro M."/>
            <person name="Sun H."/>
            <person name="Tritt A."/>
            <person name="Yoshinaga Y."/>
            <person name="Zwiers L.-H."/>
            <person name="Turgeon B."/>
            <person name="Goodwin S."/>
            <person name="Spatafora J."/>
            <person name="Crous P."/>
            <person name="Grigoriev I."/>
        </authorList>
    </citation>
    <scope>NUCLEOTIDE SEQUENCE</scope>
    <source>
        <strain evidence="10">CBS 130266</strain>
    </source>
</reference>
<evidence type="ECO:0000259" key="9">
    <source>
        <dbReference type="PROSITE" id="PS51194"/>
    </source>
</evidence>
<dbReference type="CDD" id="cd15568">
    <property type="entry name" value="PHD5_NSD"/>
    <property type="match status" value="1"/>
</dbReference>
<feature type="region of interest" description="Disordered" evidence="7">
    <location>
        <begin position="1"/>
        <end position="26"/>
    </location>
</feature>
<evidence type="ECO:0000256" key="1">
    <source>
        <dbReference type="ARBA" id="ARBA00022723"/>
    </source>
</evidence>
<dbReference type="Gene3D" id="3.30.40.10">
    <property type="entry name" value="Zinc/RING finger domain, C3HC4 (zinc finger)"/>
    <property type="match status" value="1"/>
</dbReference>
<keyword evidence="4" id="KW-0378">Hydrolase</keyword>
<dbReference type="SUPFAM" id="SSF52540">
    <property type="entry name" value="P-loop containing nucleoside triphosphate hydrolases"/>
    <property type="match status" value="2"/>
</dbReference>
<evidence type="ECO:0000256" key="7">
    <source>
        <dbReference type="SAM" id="MobiDB-lite"/>
    </source>
</evidence>
<dbReference type="PROSITE" id="PS51194">
    <property type="entry name" value="HELICASE_CTER"/>
    <property type="match status" value="1"/>
</dbReference>
<dbReference type="InterPro" id="IPR019786">
    <property type="entry name" value="Zinc_finger_PHD-type_CS"/>
</dbReference>
<dbReference type="InterPro" id="IPR027417">
    <property type="entry name" value="P-loop_NTPase"/>
</dbReference>
<sequence length="1088" mass="121924">MVNYDSKKRRPKTSRRRVQKANSAAVARTDRAQIRHEIQTVTKGRQDEFLRVHKDLFLPLLPENSYVHKLTSGISSGHDQFFGEYEELTRQPTGVVATMKPYQLKGLSFLVHLFRNGMAGILGDEMGLGKTIQTLALFQYLKENVPNTTSESRPFLVVCPLSVVSNWIVEAKKFTPGLKALKFHGSANELAHLKAAAVGRDYTDKSGRSSKNKRTSQFLTSDVGKQGAYDLVVTSWETYKSQQSWFKNVFVWRYLVLDEGHKIKNHDTDISKALQGLKSEYRLLLTGTPLQNNLMEMWSLLHWMLPDVFVEKTADLFKAAFDIGKGQVNINVLDHSRRLLEVLMLRRMKDSPGVDLNLPPKHEVRVFLPLTPVQRELYTRLLTRQTDPRILEQVFRGAQAQEQGLIQNGAATSGNTDDSGLLADDQEVIKGAQNTDDTPKSLWQRLRNLVMQLRRCSIHPYLIAGEAPNPNYLDGHVIRASGKFMAVEKLVNELVLVQRKKILIFSNFTEVLDWTEDLLNCISNSGEQFKYLRLDGQTSTARRNLAVRLFQDGKSEFKVMLISTKAGGLGINLTAATEAVFMDEDWNPQIDLQAEARCHRIGQTKPVTIYKLCSRGTVEEQMLGRIHKKLYLSTKITESMQTEYHSTPKKKKSEKESEVEEKALFGDATALKSLIRRGAQTLAHPEIDIEEMKSWDFETFLSKCADKSVDLEDDETHDPEAEAKWLATMEKVECAVFDGQRYDRQQIQHKSDVLGEHVQRKDRRIGKNTTVMIQGYAVSKESVGCGEWEAVATRAGKDASLAEVKREKRAPIVSQEHCISCYDGGELILCNGCPRSYHAECLGPEGKFALKAMSWYCPQHRCHGEGCGKKASDAGGMLYACRFCPQAYCEECLDWDKATLVGDVLDEFAVQGFPKPTTSYYILCPRCHQDQERQPELKASYVEMVDIYAKALQEMYDAAEPAVATSSDTISSKDSNATISLRNDSQATVSIYEDSDITMSDAKHAQANGNMIERPTSTVPSLADTTSIMNTSGVLTPTDAQNGADAATFYSTFGGSGRGSPKRKLKDLAGGDFANGSRRASKTQRVRN</sequence>
<evidence type="ECO:0000256" key="4">
    <source>
        <dbReference type="ARBA" id="ARBA00022801"/>
    </source>
</evidence>
<keyword evidence="6" id="KW-0067">ATP-binding</keyword>
<dbReference type="InterPro" id="IPR001965">
    <property type="entry name" value="Znf_PHD"/>
</dbReference>
<keyword evidence="2" id="KW-0547">Nucleotide-binding</keyword>
<keyword evidence="5" id="KW-0862">Zinc</keyword>
<accession>A0A9P4TWU3</accession>
<dbReference type="InterPro" id="IPR013083">
    <property type="entry name" value="Znf_RING/FYVE/PHD"/>
</dbReference>
<dbReference type="InterPro" id="IPR001650">
    <property type="entry name" value="Helicase_C-like"/>
</dbReference>
<organism evidence="10 11">
    <name type="scientific">Tothia fuscella</name>
    <dbReference type="NCBI Taxonomy" id="1048955"/>
    <lineage>
        <taxon>Eukaryota</taxon>
        <taxon>Fungi</taxon>
        <taxon>Dikarya</taxon>
        <taxon>Ascomycota</taxon>
        <taxon>Pezizomycotina</taxon>
        <taxon>Dothideomycetes</taxon>
        <taxon>Pleosporomycetidae</taxon>
        <taxon>Venturiales</taxon>
        <taxon>Cylindrosympodiaceae</taxon>
        <taxon>Tothia</taxon>
    </lineage>
</organism>
<dbReference type="FunFam" id="3.40.50.10810:FF:000114">
    <property type="entry name" value="DNA repair protein rad8"/>
    <property type="match status" value="1"/>
</dbReference>
<evidence type="ECO:0000256" key="3">
    <source>
        <dbReference type="ARBA" id="ARBA00022771"/>
    </source>
</evidence>
<dbReference type="SUPFAM" id="SSF57903">
    <property type="entry name" value="FYVE/PHD zinc finger"/>
    <property type="match status" value="1"/>
</dbReference>
<feature type="domain" description="Helicase C-terminal" evidence="9">
    <location>
        <begin position="489"/>
        <end position="655"/>
    </location>
</feature>
<evidence type="ECO:0000313" key="11">
    <source>
        <dbReference type="Proteomes" id="UP000800235"/>
    </source>
</evidence>
<keyword evidence="3" id="KW-0863">Zinc-finger</keyword>
<dbReference type="SMART" id="SM00490">
    <property type="entry name" value="HELICc"/>
    <property type="match status" value="1"/>
</dbReference>
<dbReference type="PANTHER" id="PTHR10799">
    <property type="entry name" value="SNF2/RAD54 HELICASE FAMILY"/>
    <property type="match status" value="1"/>
</dbReference>
<dbReference type="CDD" id="cd18793">
    <property type="entry name" value="SF2_C_SNF"/>
    <property type="match status" value="1"/>
</dbReference>
<feature type="compositionally biased region" description="Basic residues" evidence="7">
    <location>
        <begin position="7"/>
        <end position="19"/>
    </location>
</feature>
<dbReference type="InterPro" id="IPR049730">
    <property type="entry name" value="SNF2/RAD54-like_C"/>
</dbReference>
<dbReference type="InterPro" id="IPR011011">
    <property type="entry name" value="Znf_FYVE_PHD"/>
</dbReference>
<gene>
    <name evidence="10" type="ORF">EJ08DRAFT_592340</name>
</gene>
<feature type="compositionally biased region" description="Basic residues" evidence="7">
    <location>
        <begin position="1079"/>
        <end position="1088"/>
    </location>
</feature>
<dbReference type="EMBL" id="MU007055">
    <property type="protein sequence ID" value="KAF2428313.1"/>
    <property type="molecule type" value="Genomic_DNA"/>
</dbReference>
<dbReference type="CDD" id="cd17919">
    <property type="entry name" value="DEXHc_Snf"/>
    <property type="match status" value="1"/>
</dbReference>
<comment type="caution">
    <text evidence="10">The sequence shown here is derived from an EMBL/GenBank/DDBJ whole genome shotgun (WGS) entry which is preliminary data.</text>
</comment>
<dbReference type="InterPro" id="IPR019787">
    <property type="entry name" value="Znf_PHD-finger"/>
</dbReference>
<dbReference type="SMART" id="SM00249">
    <property type="entry name" value="PHD"/>
    <property type="match status" value="2"/>
</dbReference>
<feature type="domain" description="Helicase ATP-binding" evidence="8">
    <location>
        <begin position="111"/>
        <end position="307"/>
    </location>
</feature>
<name>A0A9P4TWU3_9PEZI</name>
<dbReference type="OrthoDB" id="448448at2759"/>
<dbReference type="Gene3D" id="3.40.50.10810">
    <property type="entry name" value="Tandem AAA-ATPase domain"/>
    <property type="match status" value="1"/>
</dbReference>
<dbReference type="PROSITE" id="PS51192">
    <property type="entry name" value="HELICASE_ATP_BIND_1"/>
    <property type="match status" value="1"/>
</dbReference>
<protein>
    <submittedName>
        <fullName evidence="10">Uncharacterized protein</fullName>
    </submittedName>
</protein>
<evidence type="ECO:0000313" key="10">
    <source>
        <dbReference type="EMBL" id="KAF2428313.1"/>
    </source>
</evidence>
<dbReference type="Gene3D" id="3.40.50.300">
    <property type="entry name" value="P-loop containing nucleotide triphosphate hydrolases"/>
    <property type="match status" value="1"/>
</dbReference>
<dbReference type="InterPro" id="IPR000330">
    <property type="entry name" value="SNF2_N"/>
</dbReference>
<dbReference type="AlphaFoldDB" id="A0A9P4TWU3"/>
<dbReference type="SMART" id="SM00487">
    <property type="entry name" value="DEXDc"/>
    <property type="match status" value="1"/>
</dbReference>
<keyword evidence="1" id="KW-0479">Metal-binding</keyword>
<dbReference type="GO" id="GO:0016787">
    <property type="term" value="F:hydrolase activity"/>
    <property type="evidence" value="ECO:0007669"/>
    <property type="project" value="UniProtKB-KW"/>
</dbReference>
<evidence type="ECO:0000259" key="8">
    <source>
        <dbReference type="PROSITE" id="PS51192"/>
    </source>
</evidence>
<feature type="region of interest" description="Disordered" evidence="7">
    <location>
        <begin position="1052"/>
        <end position="1088"/>
    </location>
</feature>
<dbReference type="Pfam" id="PF00176">
    <property type="entry name" value="SNF2-rel_dom"/>
    <property type="match status" value="1"/>
</dbReference>
<evidence type="ECO:0000256" key="5">
    <source>
        <dbReference type="ARBA" id="ARBA00022833"/>
    </source>
</evidence>
<dbReference type="PROSITE" id="PS01359">
    <property type="entry name" value="ZF_PHD_1"/>
    <property type="match status" value="1"/>
</dbReference>
<dbReference type="GO" id="GO:0008270">
    <property type="term" value="F:zinc ion binding"/>
    <property type="evidence" value="ECO:0007669"/>
    <property type="project" value="UniProtKB-KW"/>
</dbReference>
<dbReference type="Proteomes" id="UP000800235">
    <property type="component" value="Unassembled WGS sequence"/>
</dbReference>
<dbReference type="Pfam" id="PF00271">
    <property type="entry name" value="Helicase_C"/>
    <property type="match status" value="1"/>
</dbReference>
<evidence type="ECO:0000256" key="6">
    <source>
        <dbReference type="ARBA" id="ARBA00022840"/>
    </source>
</evidence>
<evidence type="ECO:0000256" key="2">
    <source>
        <dbReference type="ARBA" id="ARBA00022741"/>
    </source>
</evidence>
<proteinExistence type="predicted"/>
<dbReference type="Pfam" id="PF00628">
    <property type="entry name" value="PHD"/>
    <property type="match status" value="1"/>
</dbReference>
<dbReference type="InterPro" id="IPR014001">
    <property type="entry name" value="Helicase_ATP-bd"/>
</dbReference>
<dbReference type="InterPro" id="IPR038718">
    <property type="entry name" value="SNF2-like_sf"/>
</dbReference>
<dbReference type="GO" id="GO:0005524">
    <property type="term" value="F:ATP binding"/>
    <property type="evidence" value="ECO:0007669"/>
    <property type="project" value="InterPro"/>
</dbReference>